<dbReference type="InterPro" id="IPR055545">
    <property type="entry name" value="DUF7121"/>
</dbReference>
<protein>
    <recommendedName>
        <fullName evidence="4">Phosphoserine phosphatase</fullName>
    </recommendedName>
</protein>
<accession>D7DTW2</accession>
<dbReference type="Proteomes" id="UP000007722">
    <property type="component" value="Chromosome"/>
</dbReference>
<dbReference type="eggNOG" id="arCOG01162">
    <property type="taxonomic scope" value="Archaea"/>
</dbReference>
<sequence length="201" mass="23589">MEYEPIKTQLDTINTKIKELYEEAKDLKKIRDDANEKVKEFKETREAINTDVKNRIEEIRELKQKRAGLLEEFKMMKLTKTQIAEKIEQLEMQLETSATDMDKEQALAAQIQSYQELYKRASELEKLNEVIKEMSDSISILVNESSEEHKKVLENARTSAEKHQELLLAYNEINELKTKASELHEQLKNLKLQEISQDTTE</sequence>
<dbReference type="Pfam" id="PF23435">
    <property type="entry name" value="DUF7121"/>
    <property type="match status" value="1"/>
</dbReference>
<dbReference type="STRING" id="456320.Mvol_0915"/>
<organism evidence="2 3">
    <name type="scientific">Methanococcus voltae (strain ATCC BAA-1334 / A3)</name>
    <dbReference type="NCBI Taxonomy" id="456320"/>
    <lineage>
        <taxon>Archaea</taxon>
        <taxon>Methanobacteriati</taxon>
        <taxon>Methanobacteriota</taxon>
        <taxon>Methanomada group</taxon>
        <taxon>Methanococci</taxon>
        <taxon>Methanococcales</taxon>
        <taxon>Methanococcaceae</taxon>
        <taxon>Methanococcus</taxon>
    </lineage>
</organism>
<dbReference type="OrthoDB" id="60468at2157"/>
<dbReference type="HOGENOM" id="CLU_1363676_0_0_2"/>
<dbReference type="KEGG" id="mvo:Mvol_0915"/>
<proteinExistence type="predicted"/>
<dbReference type="AlphaFoldDB" id="D7DTW2"/>
<dbReference type="InParanoid" id="D7DTW2"/>
<dbReference type="EMBL" id="CP002057">
    <property type="protein sequence ID" value="ADI36572.1"/>
    <property type="molecule type" value="Genomic_DNA"/>
</dbReference>
<gene>
    <name evidence="2" type="ordered locus">Mvol_0915</name>
</gene>
<evidence type="ECO:0008006" key="4">
    <source>
        <dbReference type="Google" id="ProtNLM"/>
    </source>
</evidence>
<evidence type="ECO:0000313" key="3">
    <source>
        <dbReference type="Proteomes" id="UP000007722"/>
    </source>
</evidence>
<evidence type="ECO:0000256" key="1">
    <source>
        <dbReference type="SAM" id="Coils"/>
    </source>
</evidence>
<reference evidence="2 3" key="1">
    <citation type="submission" date="2010-05" db="EMBL/GenBank/DDBJ databases">
        <title>Complete sequence of Methanococcus voltae A3.</title>
        <authorList>
            <consortium name="US DOE Joint Genome Institute"/>
            <person name="Lucas S."/>
            <person name="Copeland A."/>
            <person name="Lapidus A."/>
            <person name="Cheng J.-F."/>
            <person name="Bruce D."/>
            <person name="Goodwin L."/>
            <person name="Pitluck S."/>
            <person name="Lowry S."/>
            <person name="Clum A."/>
            <person name="Land M."/>
            <person name="Hauser L."/>
            <person name="Kyrpides N."/>
            <person name="Mikhailova N."/>
            <person name="Whitman W.B."/>
            <person name="Woyke T."/>
        </authorList>
    </citation>
    <scope>NUCLEOTIDE SEQUENCE [LARGE SCALE GENOMIC DNA]</scope>
    <source>
        <strain evidence="3">ATCC BAA-1334 / A3</strain>
    </source>
</reference>
<keyword evidence="1" id="KW-0175">Coiled coil</keyword>
<keyword evidence="3" id="KW-1185">Reference proteome</keyword>
<name>D7DTW2_METV3</name>
<feature type="coiled-coil region" evidence="1">
    <location>
        <begin position="10"/>
        <end position="193"/>
    </location>
</feature>
<evidence type="ECO:0000313" key="2">
    <source>
        <dbReference type="EMBL" id="ADI36572.1"/>
    </source>
</evidence>